<dbReference type="Proteomes" id="UP000075840">
    <property type="component" value="Unassembled WGS sequence"/>
</dbReference>
<organism evidence="4 5">
    <name type="scientific">Anopheles arabiensis</name>
    <name type="common">Mosquito</name>
    <dbReference type="NCBI Taxonomy" id="7173"/>
    <lineage>
        <taxon>Eukaryota</taxon>
        <taxon>Metazoa</taxon>
        <taxon>Ecdysozoa</taxon>
        <taxon>Arthropoda</taxon>
        <taxon>Hexapoda</taxon>
        <taxon>Insecta</taxon>
        <taxon>Pterygota</taxon>
        <taxon>Neoptera</taxon>
        <taxon>Endopterygota</taxon>
        <taxon>Diptera</taxon>
        <taxon>Nematocera</taxon>
        <taxon>Culicoidea</taxon>
        <taxon>Culicidae</taxon>
        <taxon>Anophelinae</taxon>
        <taxon>Anopheles</taxon>
    </lineage>
</organism>
<feature type="compositionally biased region" description="Low complexity" evidence="2">
    <location>
        <begin position="449"/>
        <end position="460"/>
    </location>
</feature>
<evidence type="ECO:0000256" key="3">
    <source>
        <dbReference type="SAM" id="Phobius"/>
    </source>
</evidence>
<dbReference type="VEuPathDB" id="VectorBase:AARA008881"/>
<feature type="transmembrane region" description="Helical" evidence="3">
    <location>
        <begin position="345"/>
        <end position="365"/>
    </location>
</feature>
<feature type="compositionally biased region" description="Polar residues" evidence="2">
    <location>
        <begin position="761"/>
        <end position="770"/>
    </location>
</feature>
<dbReference type="InterPro" id="IPR036179">
    <property type="entry name" value="Ig-like_dom_sf"/>
</dbReference>
<proteinExistence type="predicted"/>
<sequence>MNHHFTTTTHAQVVDTEPRSITVVENQENVELHCRIGRPAQLCLIRMPGLNDQIALSPTEKSPVAGYHYHGEGLDKGSCGVRIDRVTADNAGLMNCTLFVDGRGLTGSIEIVVAFPPQQPVIEVVQGNLANVEVNSQLMFRCTAERGNPAANLSWFLDQEQIYEGVQFPEAPEEYYDERSNKHMFTATSTLKRAVRAEDNGKRLTCQAQHLAYPEGVSRTDLILDVNFQPQALPDQVVYGLQLGRTATASMVIKANPSPHVMWNIDGTDYHQGTEQGRYAVPIPEALGNNRYNVSLTIAGLTLEDLSKTYVLRASNNFGVEEYRLTLRSQDEVFSESSSFGTGEIVGLVLAVVIVLLAVALIVGARATGRWCFRACLCAVGLHLTIKKQKGASLNTDINPDSEAQIAPHPHDDEIDERLQTQDPAAHYVHEGDERHAAATTNGKHENGKQAAKQQPVAAPIVPPPAAAKQENGKSADSKTNTSAKTAPPLPVQRKSVKHNGVGETMLPTATGIVVEANVLNGETTTTTTIPVMPPTPDNINSSILRPTNVRQNPLDAAYPLGAIRREPQHSINSGNFDNASVLSSDSSSTIGYGDPNQVGLPVATAQKRWIPHQQRELLEKQAQLLLSGAALKRKRSDHFFGKLGMEFLSDTESAEVKQPMTKTQRLKNIFAKRLQRGGGVGTNELPEEIVTTPDVAAVDEQDTKSSDVAGKPTKDDQTLVYAELELKPAAGEISFVNKPPAAVSNESTEYAEIMYIQQQANATAGSEATQQPQQPQQQPQQRHHSSEDNRPVIDVSIQKPSAKGDGGKAPPAGGK</sequence>
<feature type="compositionally biased region" description="Basic and acidic residues" evidence="2">
    <location>
        <begin position="431"/>
        <end position="448"/>
    </location>
</feature>
<dbReference type="EMBL" id="APCN01003469">
    <property type="status" value="NOT_ANNOTATED_CDS"/>
    <property type="molecule type" value="Genomic_DNA"/>
</dbReference>
<dbReference type="InterPro" id="IPR013783">
    <property type="entry name" value="Ig-like_fold"/>
</dbReference>
<dbReference type="PANTHER" id="PTHR45889">
    <property type="entry name" value="IG-LIKE DOMAIN-CONTAINING PROTEIN"/>
    <property type="match status" value="1"/>
</dbReference>
<dbReference type="SUPFAM" id="SSF48726">
    <property type="entry name" value="Immunoglobulin"/>
    <property type="match status" value="2"/>
</dbReference>
<reference evidence="4" key="1">
    <citation type="submission" date="2022-08" db="UniProtKB">
        <authorList>
            <consortium name="EnsemblMetazoa"/>
        </authorList>
    </citation>
    <scope>IDENTIFICATION</scope>
    <source>
        <strain evidence="4">Dongola</strain>
    </source>
</reference>
<keyword evidence="5" id="KW-1185">Reference proteome</keyword>
<dbReference type="PANTHER" id="PTHR45889:SF8">
    <property type="entry name" value="IG-LIKE DOMAIN-CONTAINING PROTEIN"/>
    <property type="match status" value="1"/>
</dbReference>
<feature type="region of interest" description="Disordered" evidence="2">
    <location>
        <begin position="761"/>
        <end position="816"/>
    </location>
</feature>
<feature type="compositionally biased region" description="Low complexity" evidence="2">
    <location>
        <begin position="771"/>
        <end position="781"/>
    </location>
</feature>
<keyword evidence="3" id="KW-0472">Membrane</keyword>
<feature type="region of interest" description="Disordered" evidence="2">
    <location>
        <begin position="695"/>
        <end position="715"/>
    </location>
</feature>
<accession>A0A182I5M9</accession>
<dbReference type="InterPro" id="IPR007110">
    <property type="entry name" value="Ig-like_dom"/>
</dbReference>
<dbReference type="Gene3D" id="2.60.40.10">
    <property type="entry name" value="Immunoglobulins"/>
    <property type="match status" value="2"/>
</dbReference>
<name>A0A182I5M9_ANOAR</name>
<feature type="compositionally biased region" description="Low complexity" evidence="2">
    <location>
        <begin position="800"/>
        <end position="816"/>
    </location>
</feature>
<dbReference type="EnsemblMetazoa" id="AARA008881-RA">
    <property type="protein sequence ID" value="AARA008881-PA"/>
    <property type="gene ID" value="AARA008881"/>
</dbReference>
<evidence type="ECO:0000256" key="2">
    <source>
        <dbReference type="SAM" id="MobiDB-lite"/>
    </source>
</evidence>
<feature type="region of interest" description="Disordered" evidence="2">
    <location>
        <begin position="431"/>
        <end position="495"/>
    </location>
</feature>
<keyword evidence="3" id="KW-0812">Transmembrane</keyword>
<dbReference type="Pfam" id="PF08205">
    <property type="entry name" value="C2-set_2"/>
    <property type="match status" value="1"/>
</dbReference>
<dbReference type="VEuPathDB" id="VectorBase:AARA21_003296"/>
<protein>
    <submittedName>
        <fullName evidence="4">Uncharacterized protein</fullName>
    </submittedName>
</protein>
<evidence type="ECO:0000256" key="1">
    <source>
        <dbReference type="ARBA" id="ARBA00023157"/>
    </source>
</evidence>
<dbReference type="PROSITE" id="PS50835">
    <property type="entry name" value="IG_LIKE"/>
    <property type="match status" value="1"/>
</dbReference>
<keyword evidence="3" id="KW-1133">Transmembrane helix</keyword>
<dbReference type="AlphaFoldDB" id="A0A182I5M9"/>
<keyword evidence="1" id="KW-1015">Disulfide bond</keyword>
<evidence type="ECO:0000313" key="4">
    <source>
        <dbReference type="EnsemblMetazoa" id="AARA008881-PA"/>
    </source>
</evidence>
<dbReference type="InterPro" id="IPR013162">
    <property type="entry name" value="CD80_C2-set"/>
</dbReference>
<evidence type="ECO:0000313" key="5">
    <source>
        <dbReference type="Proteomes" id="UP000075840"/>
    </source>
</evidence>